<dbReference type="GeneTree" id="ENSGT00940000157713"/>
<reference evidence="13" key="2">
    <citation type="submission" date="2025-09" db="UniProtKB">
        <authorList>
            <consortium name="Ensembl"/>
        </authorList>
    </citation>
    <scope>IDENTIFICATION</scope>
</reference>
<evidence type="ECO:0000256" key="11">
    <source>
        <dbReference type="SAM" id="MobiDB-lite"/>
    </source>
</evidence>
<comment type="subcellular location">
    <subcellularLocation>
        <location evidence="1 10">Nucleus</location>
    </subcellularLocation>
</comment>
<feature type="compositionally biased region" description="Basic and acidic residues" evidence="11">
    <location>
        <begin position="168"/>
        <end position="187"/>
    </location>
</feature>
<keyword evidence="6" id="KW-0010">Activator</keyword>
<keyword evidence="3" id="KW-0678">Repressor</keyword>
<dbReference type="STRING" id="7757.ENSPMAP00000002039"/>
<feature type="domain" description="E2F/DP family winged-helix DNA-binding" evidence="12">
    <location>
        <begin position="65"/>
        <end position="134"/>
    </location>
</feature>
<accession>S4RA08</accession>
<evidence type="ECO:0000256" key="1">
    <source>
        <dbReference type="ARBA" id="ARBA00004123"/>
    </source>
</evidence>
<dbReference type="Ensembl" id="ENSPMAT00000002049.1">
    <property type="protein sequence ID" value="ENSPMAP00000002039.1"/>
    <property type="gene ID" value="ENSPMAG00000001858.1"/>
</dbReference>
<dbReference type="GO" id="GO:0000981">
    <property type="term" value="F:DNA-binding transcription factor activity, RNA polymerase II-specific"/>
    <property type="evidence" value="ECO:0007669"/>
    <property type="project" value="TreeGrafter"/>
</dbReference>
<keyword evidence="4 10" id="KW-0805">Transcription regulation</keyword>
<keyword evidence="5 10" id="KW-0238">DNA-binding</keyword>
<dbReference type="InterPro" id="IPR036390">
    <property type="entry name" value="WH_DNA-bd_sf"/>
</dbReference>
<comment type="similarity">
    <text evidence="2 10">Belongs to the E2F/DP family.</text>
</comment>
<evidence type="ECO:0000256" key="5">
    <source>
        <dbReference type="ARBA" id="ARBA00023125"/>
    </source>
</evidence>
<dbReference type="GO" id="GO:0090575">
    <property type="term" value="C:RNA polymerase II transcription regulator complex"/>
    <property type="evidence" value="ECO:0007669"/>
    <property type="project" value="TreeGrafter"/>
</dbReference>
<feature type="domain" description="E2F/DP family winged-helix DNA-binding" evidence="12">
    <location>
        <begin position="205"/>
        <end position="291"/>
    </location>
</feature>
<evidence type="ECO:0000256" key="8">
    <source>
        <dbReference type="ARBA" id="ARBA00023242"/>
    </source>
</evidence>
<dbReference type="FunFam" id="1.10.10.10:FF:000100">
    <property type="entry name" value="E2F transcription factor 8"/>
    <property type="match status" value="1"/>
</dbReference>
<proteinExistence type="inferred from homology"/>
<keyword evidence="9" id="KW-0131">Cell cycle</keyword>
<dbReference type="SUPFAM" id="SSF46785">
    <property type="entry name" value="Winged helix' DNA-binding domain"/>
    <property type="match status" value="2"/>
</dbReference>
<dbReference type="SMR" id="S4RA08"/>
<dbReference type="PANTHER" id="PTHR12081">
    <property type="entry name" value="TRANSCRIPTION FACTOR E2F"/>
    <property type="match status" value="1"/>
</dbReference>
<organism evidence="13">
    <name type="scientific">Petromyzon marinus</name>
    <name type="common">Sea lamprey</name>
    <dbReference type="NCBI Taxonomy" id="7757"/>
    <lineage>
        <taxon>Eukaryota</taxon>
        <taxon>Metazoa</taxon>
        <taxon>Chordata</taxon>
        <taxon>Craniata</taxon>
        <taxon>Vertebrata</taxon>
        <taxon>Cyclostomata</taxon>
        <taxon>Hyperoartia</taxon>
        <taxon>Petromyzontiformes</taxon>
        <taxon>Petromyzontidae</taxon>
        <taxon>Petromyzon</taxon>
    </lineage>
</organism>
<dbReference type="GO" id="GO:0045892">
    <property type="term" value="P:negative regulation of DNA-templated transcription"/>
    <property type="evidence" value="ECO:0007669"/>
    <property type="project" value="UniProtKB-ARBA"/>
</dbReference>
<evidence type="ECO:0000313" key="13">
    <source>
        <dbReference type="Ensembl" id="ENSPMAP00000002039.1"/>
    </source>
</evidence>
<evidence type="ECO:0000256" key="10">
    <source>
        <dbReference type="RuleBase" id="RU003796"/>
    </source>
</evidence>
<evidence type="ECO:0000256" key="7">
    <source>
        <dbReference type="ARBA" id="ARBA00023163"/>
    </source>
</evidence>
<dbReference type="OMA" id="APRRICK"/>
<reference evidence="13" key="1">
    <citation type="submission" date="2025-08" db="UniProtKB">
        <authorList>
            <consortium name="Ensembl"/>
        </authorList>
    </citation>
    <scope>IDENTIFICATION</scope>
</reference>
<protein>
    <recommendedName>
        <fullName evidence="12">E2F/DP family winged-helix DNA-binding domain-containing protein</fullName>
    </recommendedName>
</protein>
<dbReference type="SMART" id="SM01372">
    <property type="entry name" value="E2F_TDP"/>
    <property type="match status" value="2"/>
</dbReference>
<dbReference type="Pfam" id="PF02319">
    <property type="entry name" value="WHD_E2F_TDP"/>
    <property type="match status" value="2"/>
</dbReference>
<dbReference type="FunFam" id="1.10.10.10:FF:000073">
    <property type="entry name" value="E2F transcription factor 8"/>
    <property type="match status" value="1"/>
</dbReference>
<evidence type="ECO:0000256" key="6">
    <source>
        <dbReference type="ARBA" id="ARBA00023159"/>
    </source>
</evidence>
<evidence type="ECO:0000256" key="2">
    <source>
        <dbReference type="ARBA" id="ARBA00010940"/>
    </source>
</evidence>
<name>S4RA08_PETMA</name>
<evidence type="ECO:0000256" key="4">
    <source>
        <dbReference type="ARBA" id="ARBA00023015"/>
    </source>
</evidence>
<keyword evidence="7 10" id="KW-0804">Transcription</keyword>
<evidence type="ECO:0000256" key="9">
    <source>
        <dbReference type="ARBA" id="ARBA00023306"/>
    </source>
</evidence>
<keyword evidence="8 10" id="KW-0539">Nucleus</keyword>
<sequence>DPLTPTANLKMLISAASPEIRNLENRKKVLFRRLDNVLDEFAPCLYLDYCGLLAFNEFERSTGSRKEKSLGLLCLKFLARYPNYPASTSRYTISLDEVAAELSVERRRIYDIVNVLESLDLVSRAAKNRYSWNGRHKLPSTLALLRQAAQQQGFAALANRFQDGDAETCTHDDSNTHSQMELKRPPKAEFSSLQQDKRPKPSGGRKDKSLKEMSKKFVMLFLVVRNNVVSLEMAAKVLQGGSQFDVRDNCKLKTKIRRLYDIANVLTSLSLIKKVQVMEDRGRKPAFQWVGPENLPEVNGE</sequence>
<feature type="region of interest" description="Disordered" evidence="11">
    <location>
        <begin position="165"/>
        <end position="209"/>
    </location>
</feature>
<feature type="compositionally biased region" description="Basic and acidic residues" evidence="11">
    <location>
        <begin position="195"/>
        <end position="209"/>
    </location>
</feature>
<dbReference type="AlphaFoldDB" id="S4RA08"/>
<dbReference type="Gene3D" id="1.10.10.10">
    <property type="entry name" value="Winged helix-like DNA-binding domain superfamily/Winged helix DNA-binding domain"/>
    <property type="match status" value="2"/>
</dbReference>
<dbReference type="InterPro" id="IPR036388">
    <property type="entry name" value="WH-like_DNA-bd_sf"/>
</dbReference>
<evidence type="ECO:0000259" key="12">
    <source>
        <dbReference type="SMART" id="SM01372"/>
    </source>
</evidence>
<evidence type="ECO:0000256" key="3">
    <source>
        <dbReference type="ARBA" id="ARBA00022491"/>
    </source>
</evidence>
<dbReference type="PANTHER" id="PTHR12081:SF7">
    <property type="entry name" value="TRANSCRIPTION FACTOR EFL-3"/>
    <property type="match status" value="1"/>
</dbReference>
<dbReference type="HOGENOM" id="CLU_014845_0_0_1"/>
<dbReference type="GO" id="GO:0002040">
    <property type="term" value="P:sprouting angiogenesis"/>
    <property type="evidence" value="ECO:0007669"/>
    <property type="project" value="UniProtKB-ARBA"/>
</dbReference>
<dbReference type="GO" id="GO:0000978">
    <property type="term" value="F:RNA polymerase II cis-regulatory region sequence-specific DNA binding"/>
    <property type="evidence" value="ECO:0007669"/>
    <property type="project" value="InterPro"/>
</dbReference>
<dbReference type="InterPro" id="IPR003316">
    <property type="entry name" value="E2F_WHTH_DNA-bd_dom"/>
</dbReference>
<dbReference type="InterPro" id="IPR015633">
    <property type="entry name" value="E2F"/>
</dbReference>